<dbReference type="InterPro" id="IPR036390">
    <property type="entry name" value="WH_DNA-bd_sf"/>
</dbReference>
<dbReference type="AlphaFoldDB" id="A0A975PB50"/>
<evidence type="ECO:0000259" key="5">
    <source>
        <dbReference type="PROSITE" id="PS51078"/>
    </source>
</evidence>
<dbReference type="CDD" id="cd00090">
    <property type="entry name" value="HTH_ARSR"/>
    <property type="match status" value="1"/>
</dbReference>
<dbReference type="Proteomes" id="UP000679352">
    <property type="component" value="Plasmid p1"/>
</dbReference>
<keyword evidence="2" id="KW-0238">DNA-binding</keyword>
<dbReference type="EMBL" id="CP076362">
    <property type="protein sequence ID" value="QWK92398.1"/>
    <property type="molecule type" value="Genomic_DNA"/>
</dbReference>
<dbReference type="InterPro" id="IPR011991">
    <property type="entry name" value="ArsR-like_HTH"/>
</dbReference>
<dbReference type="GO" id="GO:0045892">
    <property type="term" value="P:negative regulation of DNA-templated transcription"/>
    <property type="evidence" value="ECO:0007669"/>
    <property type="project" value="TreeGrafter"/>
</dbReference>
<keyword evidence="7" id="KW-1185">Reference proteome</keyword>
<dbReference type="SUPFAM" id="SSF55781">
    <property type="entry name" value="GAF domain-like"/>
    <property type="match status" value="1"/>
</dbReference>
<dbReference type="PROSITE" id="PS51077">
    <property type="entry name" value="HTH_ICLR"/>
    <property type="match status" value="1"/>
</dbReference>
<evidence type="ECO:0000256" key="1">
    <source>
        <dbReference type="ARBA" id="ARBA00023015"/>
    </source>
</evidence>
<dbReference type="Gene3D" id="1.10.10.10">
    <property type="entry name" value="Winged helix-like DNA-binding domain superfamily/Winged helix DNA-binding domain"/>
    <property type="match status" value="1"/>
</dbReference>
<dbReference type="Pfam" id="PF01614">
    <property type="entry name" value="IclR_C"/>
    <property type="match status" value="1"/>
</dbReference>
<proteinExistence type="predicted"/>
<organism evidence="6 7">
    <name type="scientific">Gemmobacter fulvus</name>
    <dbReference type="NCBI Taxonomy" id="2840474"/>
    <lineage>
        <taxon>Bacteria</taxon>
        <taxon>Pseudomonadati</taxon>
        <taxon>Pseudomonadota</taxon>
        <taxon>Alphaproteobacteria</taxon>
        <taxon>Rhodobacterales</taxon>
        <taxon>Paracoccaceae</taxon>
        <taxon>Gemmobacter</taxon>
    </lineage>
</organism>
<evidence type="ECO:0000313" key="7">
    <source>
        <dbReference type="Proteomes" id="UP000679352"/>
    </source>
</evidence>
<dbReference type="KEGG" id="gfu:KM031_16985"/>
<dbReference type="Gene3D" id="3.30.450.40">
    <property type="match status" value="1"/>
</dbReference>
<dbReference type="InterPro" id="IPR050707">
    <property type="entry name" value="HTH_MetabolicPath_Reg"/>
</dbReference>
<dbReference type="PROSITE" id="PS51078">
    <property type="entry name" value="ICLR_ED"/>
    <property type="match status" value="1"/>
</dbReference>
<dbReference type="PANTHER" id="PTHR30136">
    <property type="entry name" value="HELIX-TURN-HELIX TRANSCRIPTIONAL REGULATOR, ICLR FAMILY"/>
    <property type="match status" value="1"/>
</dbReference>
<gene>
    <name evidence="6" type="ORF">KM031_16985</name>
</gene>
<evidence type="ECO:0000259" key="4">
    <source>
        <dbReference type="PROSITE" id="PS51077"/>
    </source>
</evidence>
<dbReference type="PANTHER" id="PTHR30136:SF24">
    <property type="entry name" value="HTH-TYPE TRANSCRIPTIONAL REPRESSOR ALLR"/>
    <property type="match status" value="1"/>
</dbReference>
<dbReference type="InterPro" id="IPR029016">
    <property type="entry name" value="GAF-like_dom_sf"/>
</dbReference>
<evidence type="ECO:0000256" key="2">
    <source>
        <dbReference type="ARBA" id="ARBA00023125"/>
    </source>
</evidence>
<keyword evidence="3" id="KW-0804">Transcription</keyword>
<sequence length="256" mass="26936">MAAVEGVKAADLCLRILEYVAFEPEPAGVTQIAEFAGIAKSAAFKHLQTLIDHGFVVQDTATTRYRLGPKSWLLSRHAQSLDDIAAVALPLMLAARNALGVAVVLSAPTPQSAFVLSTVASNQQIEIGVKPGSQLSLHASAQGKVFLAFGAPELMQKLRQGPLPRITPRTITDPAALAAELPLIRQRGYATAPEQSLLGVNAIAAPVYNYDNTLIGSVGLIGSVQHILDDPQPELVARLCQLTADISAALGHRATG</sequence>
<dbReference type="SMART" id="SM00346">
    <property type="entry name" value="HTH_ICLR"/>
    <property type="match status" value="1"/>
</dbReference>
<dbReference type="GO" id="GO:0003700">
    <property type="term" value="F:DNA-binding transcription factor activity"/>
    <property type="evidence" value="ECO:0007669"/>
    <property type="project" value="TreeGrafter"/>
</dbReference>
<dbReference type="InterPro" id="IPR036388">
    <property type="entry name" value="WH-like_DNA-bd_sf"/>
</dbReference>
<accession>A0A975PB50</accession>
<keyword evidence="1" id="KW-0805">Transcription regulation</keyword>
<evidence type="ECO:0000313" key="6">
    <source>
        <dbReference type="EMBL" id="QWK92398.1"/>
    </source>
</evidence>
<feature type="domain" description="HTH iclR-type" evidence="4">
    <location>
        <begin position="7"/>
        <end position="69"/>
    </location>
</feature>
<dbReference type="InterPro" id="IPR005471">
    <property type="entry name" value="Tscrpt_reg_IclR_N"/>
</dbReference>
<geneLocation type="plasmid" evidence="6 7">
    <name>p1</name>
</geneLocation>
<feature type="domain" description="IclR-ED" evidence="5">
    <location>
        <begin position="70"/>
        <end position="252"/>
    </location>
</feature>
<protein>
    <submittedName>
        <fullName evidence="6">IclR family transcriptional regulator</fullName>
    </submittedName>
</protein>
<dbReference type="FunFam" id="1.10.10.10:FF:000056">
    <property type="entry name" value="IclR family transcriptional regulator"/>
    <property type="match status" value="1"/>
</dbReference>
<evidence type="ECO:0000256" key="3">
    <source>
        <dbReference type="ARBA" id="ARBA00023163"/>
    </source>
</evidence>
<reference evidence="6" key="1">
    <citation type="submission" date="2021-06" db="EMBL/GenBank/DDBJ databases">
        <authorList>
            <person name="Lee C.-S."/>
            <person name="Jin L."/>
        </authorList>
    </citation>
    <scope>NUCLEOTIDE SEQUENCE</scope>
    <source>
        <strain evidence="6">Con5</strain>
        <plasmid evidence="6">p1</plasmid>
    </source>
</reference>
<dbReference type="GO" id="GO:0003677">
    <property type="term" value="F:DNA binding"/>
    <property type="evidence" value="ECO:0007669"/>
    <property type="project" value="UniProtKB-KW"/>
</dbReference>
<keyword evidence="6" id="KW-0614">Plasmid</keyword>
<name>A0A975PB50_9RHOB</name>
<dbReference type="Pfam" id="PF09339">
    <property type="entry name" value="HTH_IclR"/>
    <property type="match status" value="1"/>
</dbReference>
<dbReference type="InterPro" id="IPR014757">
    <property type="entry name" value="Tscrpt_reg_IclR_C"/>
</dbReference>
<dbReference type="RefSeq" id="WP_215505314.1">
    <property type="nucleotide sequence ID" value="NZ_CP076362.1"/>
</dbReference>
<dbReference type="SUPFAM" id="SSF46785">
    <property type="entry name" value="Winged helix' DNA-binding domain"/>
    <property type="match status" value="1"/>
</dbReference>